<dbReference type="GO" id="GO:0016616">
    <property type="term" value="F:oxidoreductase activity, acting on the CH-OH group of donors, NAD or NADP as acceptor"/>
    <property type="evidence" value="ECO:0007669"/>
    <property type="project" value="TreeGrafter"/>
</dbReference>
<name>A0A8H8RPW5_9HELO</name>
<organism evidence="1 2">
    <name type="scientific">Lachnellula subtilissima</name>
    <dbReference type="NCBI Taxonomy" id="602034"/>
    <lineage>
        <taxon>Eukaryota</taxon>
        <taxon>Fungi</taxon>
        <taxon>Dikarya</taxon>
        <taxon>Ascomycota</taxon>
        <taxon>Pezizomycotina</taxon>
        <taxon>Leotiomycetes</taxon>
        <taxon>Helotiales</taxon>
        <taxon>Lachnaceae</taxon>
        <taxon>Lachnellula</taxon>
    </lineage>
</organism>
<evidence type="ECO:0000313" key="2">
    <source>
        <dbReference type="Proteomes" id="UP000462212"/>
    </source>
</evidence>
<dbReference type="AlphaFoldDB" id="A0A8H8RPW5"/>
<dbReference type="InterPro" id="IPR052184">
    <property type="entry name" value="SDR_enzymes"/>
</dbReference>
<dbReference type="OrthoDB" id="7289984at2759"/>
<dbReference type="PANTHER" id="PTHR45458">
    <property type="entry name" value="SHORT-CHAIN DEHYDROGENASE/REDUCTASE SDR"/>
    <property type="match status" value="1"/>
</dbReference>
<dbReference type="PANTHER" id="PTHR45458:SF3">
    <property type="entry name" value="CHAIN DEHYDROGENASE (ATSC), PUTATIVE-RELATED"/>
    <property type="match status" value="1"/>
</dbReference>
<dbReference type="Proteomes" id="UP000462212">
    <property type="component" value="Unassembled WGS sequence"/>
</dbReference>
<proteinExistence type="predicted"/>
<dbReference type="Gene3D" id="3.40.50.720">
    <property type="entry name" value="NAD(P)-binding Rossmann-like Domain"/>
    <property type="match status" value="1"/>
</dbReference>
<comment type="caution">
    <text evidence="1">The sequence shown here is derived from an EMBL/GenBank/DDBJ whole genome shotgun (WGS) entry which is preliminary data.</text>
</comment>
<protein>
    <submittedName>
        <fullName evidence="1">Putative oxidoreductase</fullName>
    </submittedName>
</protein>
<gene>
    <name evidence="1" type="ORF">LSUB1_G003216</name>
</gene>
<dbReference type="EMBL" id="QGMJ01000220">
    <property type="protein sequence ID" value="TVY39599.1"/>
    <property type="molecule type" value="Genomic_DNA"/>
</dbReference>
<dbReference type="InterPro" id="IPR036291">
    <property type="entry name" value="NAD(P)-bd_dom_sf"/>
</dbReference>
<reference evidence="1 2" key="1">
    <citation type="submission" date="2018-05" db="EMBL/GenBank/DDBJ databases">
        <title>Genome sequencing and assembly of the regulated plant pathogen Lachnellula willkommii and related sister species for the development of diagnostic species identification markers.</title>
        <authorList>
            <person name="Giroux E."/>
            <person name="Bilodeau G."/>
        </authorList>
    </citation>
    <scope>NUCLEOTIDE SEQUENCE [LARGE SCALE GENOMIC DNA]</scope>
    <source>
        <strain evidence="1 2">CBS 197.66</strain>
    </source>
</reference>
<keyword evidence="2" id="KW-1185">Reference proteome</keyword>
<dbReference type="InterPro" id="IPR002347">
    <property type="entry name" value="SDR_fam"/>
</dbReference>
<evidence type="ECO:0000313" key="1">
    <source>
        <dbReference type="EMBL" id="TVY39599.1"/>
    </source>
</evidence>
<dbReference type="Pfam" id="PF00106">
    <property type="entry name" value="adh_short"/>
    <property type="match status" value="1"/>
</dbReference>
<dbReference type="SUPFAM" id="SSF51735">
    <property type="entry name" value="NAD(P)-binding Rossmann-fold domains"/>
    <property type="match status" value="1"/>
</dbReference>
<sequence>MDLFKLVIMTKDDPARVATHAFPCNDNPITLKDDLLASFQVNVIGLINTVTAFIPLIHQGTAKKVIAISSGMGDTNMVNEISVDVAAPYAISKAGVNMVIAKYNALYSKQGVLFMAICPGSVATSAQNPANSDGLGALDAQRLNDLGAKFASYAPSFKGPVSPEEAVRDIMSLVYGASLEKGDGGSFVSHRGTKRWI</sequence>
<accession>A0A8H8RPW5</accession>